<dbReference type="Pfam" id="PF04909">
    <property type="entry name" value="Amidohydro_2"/>
    <property type="match status" value="1"/>
</dbReference>
<accession>A0ABX8RZG0</accession>
<evidence type="ECO:0000313" key="3">
    <source>
        <dbReference type="Proteomes" id="UP000694257"/>
    </source>
</evidence>
<proteinExistence type="predicted"/>
<keyword evidence="3" id="KW-1185">Reference proteome</keyword>
<dbReference type="RefSeq" id="WP_218477794.1">
    <property type="nucleotide sequence ID" value="NZ_BAABJN010000008.1"/>
</dbReference>
<dbReference type="Proteomes" id="UP000694257">
    <property type="component" value="Chromosome"/>
</dbReference>
<evidence type="ECO:0000313" key="2">
    <source>
        <dbReference type="EMBL" id="QXN95043.1"/>
    </source>
</evidence>
<feature type="domain" description="Amidohydrolase-related" evidence="1">
    <location>
        <begin position="3"/>
        <end position="279"/>
    </location>
</feature>
<reference evidence="2 3" key="1">
    <citation type="submission" date="2021-07" db="EMBL/GenBank/DDBJ databases">
        <title>Whole Genome Sequence of Nocardia Iowensis.</title>
        <authorList>
            <person name="Lamm A."/>
            <person name="Collins-Fairclough A.M."/>
            <person name="Bunk B."/>
            <person name="Sproer C."/>
        </authorList>
    </citation>
    <scope>NUCLEOTIDE SEQUENCE [LARGE SCALE GENOMIC DNA]</scope>
    <source>
        <strain evidence="2 3">NRRL 5646</strain>
    </source>
</reference>
<dbReference type="PANTHER" id="PTHR43569:SF2">
    <property type="entry name" value="AMIDOHYDROLASE-RELATED DOMAIN-CONTAINING PROTEIN"/>
    <property type="match status" value="1"/>
</dbReference>
<evidence type="ECO:0000259" key="1">
    <source>
        <dbReference type="Pfam" id="PF04909"/>
    </source>
</evidence>
<dbReference type="PANTHER" id="PTHR43569">
    <property type="entry name" value="AMIDOHYDROLASE"/>
    <property type="match status" value="1"/>
</dbReference>
<gene>
    <name evidence="2" type="ORF">KV110_19550</name>
</gene>
<dbReference type="EMBL" id="CP078145">
    <property type="protein sequence ID" value="QXN95043.1"/>
    <property type="molecule type" value="Genomic_DNA"/>
</dbReference>
<dbReference type="InterPro" id="IPR006680">
    <property type="entry name" value="Amidohydro-rel"/>
</dbReference>
<dbReference type="InterPro" id="IPR052350">
    <property type="entry name" value="Metallo-dep_Lactonases"/>
</dbReference>
<name>A0ABX8RZG0_NOCIO</name>
<sequence>MTVDSHVHIWQVDGGKFDVEYDWLTETSDVLYRNYTLADVRPELAEHGIGAIVLVQASDSLAENRALLDAAAASPQPAAVVGWLPLHRPDLAAAELPALRAHPEFVGVRHMIHRDPDPKWLLRPEVSEGLALLAEGGLVFDAVAERPDLLAQVPLIAHEHPDLTIVLDHLGKPPIATGGWQPWADLLAEAAAAPNVVAKISGLATVSGPEISARRWQPYVDHALEVFGPDRLMVGGDWPFTLTAASYRTVWQTTLETLNHLTSAARVQVLTEVAWRTYQLPLAPTWMTQGEPE</sequence>
<protein>
    <submittedName>
        <fullName evidence="2">Amidohydrolase family protein</fullName>
    </submittedName>
</protein>
<organism evidence="2 3">
    <name type="scientific">Nocardia iowensis</name>
    <dbReference type="NCBI Taxonomy" id="204891"/>
    <lineage>
        <taxon>Bacteria</taxon>
        <taxon>Bacillati</taxon>
        <taxon>Actinomycetota</taxon>
        <taxon>Actinomycetes</taxon>
        <taxon>Mycobacteriales</taxon>
        <taxon>Nocardiaceae</taxon>
        <taxon>Nocardia</taxon>
    </lineage>
</organism>